<comment type="caution">
    <text evidence="1">The sequence shown here is derived from an EMBL/GenBank/DDBJ whole genome shotgun (WGS) entry which is preliminary data.</text>
</comment>
<keyword evidence="2" id="KW-1185">Reference proteome</keyword>
<dbReference type="RefSeq" id="WP_323123979.1">
    <property type="nucleotide sequence ID" value="NZ_JAYESH010000002.1"/>
</dbReference>
<proteinExistence type="predicted"/>
<gene>
    <name evidence="1" type="ORF">U3653_13765</name>
</gene>
<organism evidence="1 2">
    <name type="scientific">Nocardia implantans</name>
    <dbReference type="NCBI Taxonomy" id="3108168"/>
    <lineage>
        <taxon>Bacteria</taxon>
        <taxon>Bacillati</taxon>
        <taxon>Actinomycetota</taxon>
        <taxon>Actinomycetes</taxon>
        <taxon>Mycobacteriales</taxon>
        <taxon>Nocardiaceae</taxon>
        <taxon>Nocardia</taxon>
    </lineage>
</organism>
<accession>A0ABU6AV88</accession>
<evidence type="ECO:0000313" key="1">
    <source>
        <dbReference type="EMBL" id="MEB3511089.1"/>
    </source>
</evidence>
<protein>
    <submittedName>
        <fullName evidence="1">Uncharacterized protein</fullName>
    </submittedName>
</protein>
<dbReference type="EMBL" id="JAYKYQ010000005">
    <property type="protein sequence ID" value="MEB3511089.1"/>
    <property type="molecule type" value="Genomic_DNA"/>
</dbReference>
<evidence type="ECO:0000313" key="2">
    <source>
        <dbReference type="Proteomes" id="UP001348098"/>
    </source>
</evidence>
<reference evidence="1 2" key="1">
    <citation type="submission" date="2023-12" db="EMBL/GenBank/DDBJ databases">
        <title>novel species in genus Nocarida.</title>
        <authorList>
            <person name="Li Z."/>
        </authorList>
    </citation>
    <scope>NUCLEOTIDE SEQUENCE [LARGE SCALE GENOMIC DNA]</scope>
    <source>
        <strain evidence="1 2">CDC186</strain>
    </source>
</reference>
<name>A0ABU6AV88_9NOCA</name>
<sequence length="44" mass="4784">MSTRAWSATVVARTDVPVPKASARDSLAGCRTGVVPVRDTWRRV</sequence>
<dbReference type="Proteomes" id="UP001348098">
    <property type="component" value="Unassembled WGS sequence"/>
</dbReference>